<dbReference type="Gene3D" id="3.40.1190.10">
    <property type="entry name" value="Mur-like, catalytic domain"/>
    <property type="match status" value="1"/>
</dbReference>
<dbReference type="EC" id="6.3.2.9" evidence="9"/>
<dbReference type="SUPFAM" id="SSF53244">
    <property type="entry name" value="MurD-like peptide ligases, peptide-binding domain"/>
    <property type="match status" value="1"/>
</dbReference>
<keyword evidence="3 9" id="KW-0963">Cytoplasm</keyword>
<evidence type="ECO:0000313" key="11">
    <source>
        <dbReference type="EMBL" id="EJF89067.1"/>
    </source>
</evidence>
<dbReference type="UniPathway" id="UPA00219"/>
<dbReference type="GO" id="GO:0071555">
    <property type="term" value="P:cell wall organization"/>
    <property type="evidence" value="ECO:0007669"/>
    <property type="project" value="UniProtKB-KW"/>
</dbReference>
<dbReference type="AlphaFoldDB" id="J1JVS2"/>
<keyword evidence="9" id="KW-0133">Cell shape</keyword>
<feature type="domain" description="Mur ligase central" evidence="10">
    <location>
        <begin position="157"/>
        <end position="345"/>
    </location>
</feature>
<evidence type="ECO:0000256" key="4">
    <source>
        <dbReference type="ARBA" id="ARBA00022598"/>
    </source>
</evidence>
<reference evidence="11 12" key="1">
    <citation type="submission" date="2012-03" db="EMBL/GenBank/DDBJ databases">
        <title>The Genome Sequence of Bartonella tamiae Th239.</title>
        <authorList>
            <consortium name="The Broad Institute Genome Sequencing Platform"/>
            <consortium name="The Broad Institute Genome Sequencing Center for Infectious Disease"/>
            <person name="Feldgarden M."/>
            <person name="Kirby J."/>
            <person name="Kosoy M."/>
            <person name="Birtles R."/>
            <person name="Probert W.S."/>
            <person name="Chiaraviglio L."/>
            <person name="Young S.K."/>
            <person name="Zeng Q."/>
            <person name="Gargeya S."/>
            <person name="Fitzgerald M."/>
            <person name="Haas B."/>
            <person name="Abouelleil A."/>
            <person name="Alvarado L."/>
            <person name="Arachchi H.M."/>
            <person name="Berlin A."/>
            <person name="Chapman S.B."/>
            <person name="Gearin G."/>
            <person name="Goldberg J."/>
            <person name="Griggs A."/>
            <person name="Gujja S."/>
            <person name="Hansen M."/>
            <person name="Heiman D."/>
            <person name="Howarth C."/>
            <person name="Larimer J."/>
            <person name="Lui A."/>
            <person name="MacDonald P.J.P."/>
            <person name="McCowen C."/>
            <person name="Montmayeur A."/>
            <person name="Murphy C."/>
            <person name="Neiman D."/>
            <person name="Pearson M."/>
            <person name="Priest M."/>
            <person name="Roberts A."/>
            <person name="Saif S."/>
            <person name="Shea T."/>
            <person name="Sisk P."/>
            <person name="Stolte C."/>
            <person name="Sykes S."/>
            <person name="Wortman J."/>
            <person name="Nusbaum C."/>
            <person name="Birren B."/>
        </authorList>
    </citation>
    <scope>NUCLEOTIDE SEQUENCE [LARGE SCALE GENOMIC DNA]</scope>
    <source>
        <strain evidence="11 12">Th239</strain>
    </source>
</reference>
<comment type="pathway">
    <text evidence="2 9">Cell wall biogenesis; peptidoglycan biosynthesis.</text>
</comment>
<dbReference type="InterPro" id="IPR013221">
    <property type="entry name" value="Mur_ligase_cen"/>
</dbReference>
<keyword evidence="9" id="KW-0573">Peptidoglycan synthesis</keyword>
<dbReference type="GO" id="GO:0005524">
    <property type="term" value="F:ATP binding"/>
    <property type="evidence" value="ECO:0007669"/>
    <property type="project" value="UniProtKB-UniRule"/>
</dbReference>
<accession>J1JVS2</accession>
<dbReference type="Gene3D" id="3.40.50.720">
    <property type="entry name" value="NAD(P)-binding Rossmann-like Domain"/>
    <property type="match status" value="1"/>
</dbReference>
<dbReference type="EMBL" id="AIMB01000008">
    <property type="protein sequence ID" value="EJF89067.1"/>
    <property type="molecule type" value="Genomic_DNA"/>
</dbReference>
<dbReference type="GO" id="GO:0008764">
    <property type="term" value="F:UDP-N-acetylmuramoylalanine-D-glutamate ligase activity"/>
    <property type="evidence" value="ECO:0007669"/>
    <property type="project" value="UniProtKB-UniRule"/>
</dbReference>
<gene>
    <name evidence="9" type="primary">murD</name>
    <name evidence="11" type="ORF">ME5_01618</name>
</gene>
<dbReference type="Pfam" id="PF08245">
    <property type="entry name" value="Mur_ligase_M"/>
    <property type="match status" value="1"/>
</dbReference>
<feature type="binding site" evidence="9">
    <location>
        <begin position="159"/>
        <end position="165"/>
    </location>
    <ligand>
        <name>ATP</name>
        <dbReference type="ChEBI" id="CHEBI:30616"/>
    </ligand>
</feature>
<comment type="catalytic activity">
    <reaction evidence="9">
        <text>UDP-N-acetyl-alpha-D-muramoyl-L-alanine + D-glutamate + ATP = UDP-N-acetyl-alpha-D-muramoyl-L-alanyl-D-glutamate + ADP + phosphate + H(+)</text>
        <dbReference type="Rhea" id="RHEA:16429"/>
        <dbReference type="ChEBI" id="CHEBI:15378"/>
        <dbReference type="ChEBI" id="CHEBI:29986"/>
        <dbReference type="ChEBI" id="CHEBI:30616"/>
        <dbReference type="ChEBI" id="CHEBI:43474"/>
        <dbReference type="ChEBI" id="CHEBI:83898"/>
        <dbReference type="ChEBI" id="CHEBI:83900"/>
        <dbReference type="ChEBI" id="CHEBI:456216"/>
        <dbReference type="EC" id="6.3.2.9"/>
    </reaction>
</comment>
<keyword evidence="8 9" id="KW-0131">Cell cycle</keyword>
<dbReference type="RefSeq" id="WP_008040142.1">
    <property type="nucleotide sequence ID" value="NZ_JH725147.1"/>
</dbReference>
<evidence type="ECO:0000256" key="8">
    <source>
        <dbReference type="ARBA" id="ARBA00023306"/>
    </source>
</evidence>
<evidence type="ECO:0000313" key="12">
    <source>
        <dbReference type="Proteomes" id="UP000008952"/>
    </source>
</evidence>
<keyword evidence="7 9" id="KW-0067">ATP-binding</keyword>
<evidence type="ECO:0000256" key="9">
    <source>
        <dbReference type="HAMAP-Rule" id="MF_00639"/>
    </source>
</evidence>
<evidence type="ECO:0000256" key="3">
    <source>
        <dbReference type="ARBA" id="ARBA00022490"/>
    </source>
</evidence>
<dbReference type="GO" id="GO:0004326">
    <property type="term" value="F:tetrahydrofolylpolyglutamate synthase activity"/>
    <property type="evidence" value="ECO:0007669"/>
    <property type="project" value="InterPro"/>
</dbReference>
<evidence type="ECO:0000256" key="6">
    <source>
        <dbReference type="ARBA" id="ARBA00022741"/>
    </source>
</evidence>
<organism evidence="11 12">
    <name type="scientific">Bartonella tamiae Th239</name>
    <dbReference type="NCBI Taxonomy" id="1094558"/>
    <lineage>
        <taxon>Bacteria</taxon>
        <taxon>Pseudomonadati</taxon>
        <taxon>Pseudomonadota</taxon>
        <taxon>Alphaproteobacteria</taxon>
        <taxon>Hyphomicrobiales</taxon>
        <taxon>Bartonellaceae</taxon>
        <taxon>Bartonella</taxon>
    </lineage>
</organism>
<dbReference type="PATRIC" id="fig|1094558.3.peg.1730"/>
<dbReference type="SUPFAM" id="SSF51984">
    <property type="entry name" value="MurCD N-terminal domain"/>
    <property type="match status" value="1"/>
</dbReference>
<dbReference type="PANTHER" id="PTHR43692">
    <property type="entry name" value="UDP-N-ACETYLMURAMOYLALANINE--D-GLUTAMATE LIGASE"/>
    <property type="match status" value="1"/>
</dbReference>
<proteinExistence type="inferred from homology"/>
<dbReference type="OrthoDB" id="9809796at2"/>
<keyword evidence="6 9" id="KW-0547">Nucleotide-binding</keyword>
<dbReference type="Gene3D" id="3.90.190.20">
    <property type="entry name" value="Mur ligase, C-terminal domain"/>
    <property type="match status" value="1"/>
</dbReference>
<evidence type="ECO:0000256" key="7">
    <source>
        <dbReference type="ARBA" id="ARBA00022840"/>
    </source>
</evidence>
<dbReference type="InterPro" id="IPR036565">
    <property type="entry name" value="Mur-like_cat_sf"/>
</dbReference>
<dbReference type="InterPro" id="IPR018109">
    <property type="entry name" value="Folylpolyglutamate_synth_CS"/>
</dbReference>
<protein>
    <recommendedName>
        <fullName evidence="9">UDP-N-acetylmuramoylalanine--D-glutamate ligase</fullName>
        <ecNumber evidence="9">6.3.2.9</ecNumber>
    </recommendedName>
    <alternativeName>
        <fullName evidence="9">D-glutamic acid-adding enzyme</fullName>
    </alternativeName>
    <alternativeName>
        <fullName evidence="9">UDP-N-acetylmuramoyl-L-alanyl-D-glutamate synthetase</fullName>
    </alternativeName>
</protein>
<dbReference type="GO" id="GO:0008360">
    <property type="term" value="P:regulation of cell shape"/>
    <property type="evidence" value="ECO:0007669"/>
    <property type="project" value="UniProtKB-KW"/>
</dbReference>
<dbReference type="PROSITE" id="PS01011">
    <property type="entry name" value="FOLYLPOLYGLU_SYNT_1"/>
    <property type="match status" value="1"/>
</dbReference>
<dbReference type="InterPro" id="IPR036615">
    <property type="entry name" value="Mur_ligase_C_dom_sf"/>
</dbReference>
<comment type="similarity">
    <text evidence="9">Belongs to the MurCDEF family.</text>
</comment>
<dbReference type="SUPFAM" id="SSF53623">
    <property type="entry name" value="MurD-like peptide ligases, catalytic domain"/>
    <property type="match status" value="1"/>
</dbReference>
<comment type="caution">
    <text evidence="11">The sequence shown here is derived from an EMBL/GenBank/DDBJ whole genome shotgun (WGS) entry which is preliminary data.</text>
</comment>
<keyword evidence="5 9" id="KW-0132">Cell division</keyword>
<dbReference type="HOGENOM" id="CLU_032540_3_0_5"/>
<keyword evidence="9" id="KW-0961">Cell wall biogenesis/degradation</keyword>
<keyword evidence="4 9" id="KW-0436">Ligase</keyword>
<evidence type="ECO:0000256" key="5">
    <source>
        <dbReference type="ARBA" id="ARBA00022618"/>
    </source>
</evidence>
<dbReference type="HAMAP" id="MF_00639">
    <property type="entry name" value="MurD"/>
    <property type="match status" value="1"/>
</dbReference>
<dbReference type="PANTHER" id="PTHR43692:SF1">
    <property type="entry name" value="UDP-N-ACETYLMURAMOYLALANINE--D-GLUTAMATE LIGASE"/>
    <property type="match status" value="1"/>
</dbReference>
<sequence length="512" mass="56662">MIVLESFKNKRVALFGLGGSGIATLQALICGGADVFAWDDKEEVRRFAKEQLQNSIIDTQNDKASLNFIENAADQYFNENHGCLIFQNLRELDWTHIDVLILAPGVPLTHPTPHWVVTLAQKAQVDIIGDIELFVRERTYYLKKHSLKERDIPFIAITGTNGKSTTTAFIDHLLKIAGQDVQMGGNIGTAILALEPFKKNRIYVVECSSFQIDLAPSLNPTIGILLNLSPDHIDRHGSFAHYNAIKKRLIAKAHYALIGIEEKETRAIYDALKSKNHKIYPISKKPYSEQKKIVNFERGYFLDHLTLYELNEVNNHIAKKRVSLKNVISLRGSHNAQNAMMGLACLDILNLKLDNIDAAFSSYQGLPHRMQQVRKIGSVLFVNDSKATNAEASAPALATFEHIYWIIGGVAKEGGISALKDFFPKIKKAYLIGDAADDFAKTIGDAFAVSKSKTLEKAVHEAAKDAAFDSTQGLFGENGEGVVLLSPASASYDQFKNYGARGDAFITLVNEL</sequence>
<dbReference type="eggNOG" id="COG0771">
    <property type="taxonomic scope" value="Bacteria"/>
</dbReference>
<evidence type="ECO:0000256" key="2">
    <source>
        <dbReference type="ARBA" id="ARBA00004752"/>
    </source>
</evidence>
<name>J1JVS2_9HYPH</name>
<evidence type="ECO:0000256" key="1">
    <source>
        <dbReference type="ARBA" id="ARBA00004496"/>
    </source>
</evidence>
<dbReference type="NCBIfam" id="TIGR01087">
    <property type="entry name" value="murD"/>
    <property type="match status" value="1"/>
</dbReference>
<dbReference type="GO" id="GO:0051301">
    <property type="term" value="P:cell division"/>
    <property type="evidence" value="ECO:0007669"/>
    <property type="project" value="UniProtKB-KW"/>
</dbReference>
<comment type="function">
    <text evidence="9">Cell wall formation. Catalyzes the addition of glutamate to the nucleotide precursor UDP-N-acetylmuramoyl-L-alanine (UMA).</text>
</comment>
<dbReference type="Proteomes" id="UP000008952">
    <property type="component" value="Unassembled WGS sequence"/>
</dbReference>
<dbReference type="STRING" id="1094558.ME5_01618"/>
<keyword evidence="12" id="KW-1185">Reference proteome</keyword>
<dbReference type="GO" id="GO:0005737">
    <property type="term" value="C:cytoplasm"/>
    <property type="evidence" value="ECO:0007669"/>
    <property type="project" value="UniProtKB-SubCell"/>
</dbReference>
<evidence type="ECO:0000259" key="10">
    <source>
        <dbReference type="Pfam" id="PF08245"/>
    </source>
</evidence>
<dbReference type="InterPro" id="IPR005762">
    <property type="entry name" value="MurD"/>
</dbReference>
<dbReference type="GO" id="GO:0009252">
    <property type="term" value="P:peptidoglycan biosynthetic process"/>
    <property type="evidence" value="ECO:0007669"/>
    <property type="project" value="UniProtKB-UniRule"/>
</dbReference>
<comment type="subcellular location">
    <subcellularLocation>
        <location evidence="1 9">Cytoplasm</location>
    </subcellularLocation>
</comment>